<feature type="domain" description="DprA winged helix" evidence="3">
    <location>
        <begin position="309"/>
        <end position="362"/>
    </location>
</feature>
<sequence>MTENDLLYTLALQHVPNIGDITAKRLIAHCGSAEAVLTEKKQNLLKISGIGMVTLSDLFKTHHLREAEKEIDFIKENTIKVSYFEDEHYPDKLKHCIDGPLLLFQSGQINLEEQHIISIVGARKITTSGIAFCENLVEQLAVYNPIIVSGFAYGTDITAHKAAMKHNLQTIGCLAHGLNQIYPKVHKKYMVDMEKNGGFFTDFWSSDTFDKNNFLKRNRVIAGLSQATIVIESAEKGGSLVTADIANSYNRDVFAVPGRTTDSQSVGCNNLIKHQKAHMLTTPLDVPYILNWQLEDDKKPAIQKQLFVELDATEKVIYNYLKENEKQQLDIIALNCGLPIFKVSGTLLNMELKGVVRPLPGKLFEVI</sequence>
<dbReference type="NCBIfam" id="TIGR00732">
    <property type="entry name" value="dprA"/>
    <property type="match status" value="1"/>
</dbReference>
<feature type="domain" description="Smf/DprA SLOG" evidence="2">
    <location>
        <begin position="81"/>
        <end position="285"/>
    </location>
</feature>
<dbReference type="InterPro" id="IPR010994">
    <property type="entry name" value="RuvA_2-like"/>
</dbReference>
<dbReference type="PANTHER" id="PTHR43022">
    <property type="entry name" value="PROTEIN SMF"/>
    <property type="match status" value="1"/>
</dbReference>
<proteinExistence type="inferred from homology"/>
<dbReference type="InterPro" id="IPR041614">
    <property type="entry name" value="DprA_WH"/>
</dbReference>
<dbReference type="Pfam" id="PF17782">
    <property type="entry name" value="WHD_DprA"/>
    <property type="match status" value="1"/>
</dbReference>
<name>A0ABP9GHG5_9FLAO</name>
<dbReference type="Proteomes" id="UP001501302">
    <property type="component" value="Unassembled WGS sequence"/>
</dbReference>
<dbReference type="SUPFAM" id="SSF47781">
    <property type="entry name" value="RuvA domain 2-like"/>
    <property type="match status" value="1"/>
</dbReference>
<gene>
    <name evidence="4" type="primary">dprA</name>
    <name evidence="4" type="ORF">GCM10023314_13180</name>
</gene>
<keyword evidence="5" id="KW-1185">Reference proteome</keyword>
<evidence type="ECO:0000256" key="1">
    <source>
        <dbReference type="ARBA" id="ARBA00006525"/>
    </source>
</evidence>
<comment type="similarity">
    <text evidence="1">Belongs to the DprA/Smf family.</text>
</comment>
<evidence type="ECO:0000313" key="4">
    <source>
        <dbReference type="EMBL" id="GAA4941544.1"/>
    </source>
</evidence>
<organism evidence="4 5">
    <name type="scientific">Algibacter agarivorans</name>
    <dbReference type="NCBI Taxonomy" id="1109741"/>
    <lineage>
        <taxon>Bacteria</taxon>
        <taxon>Pseudomonadati</taxon>
        <taxon>Bacteroidota</taxon>
        <taxon>Flavobacteriia</taxon>
        <taxon>Flavobacteriales</taxon>
        <taxon>Flavobacteriaceae</taxon>
        <taxon>Algibacter</taxon>
    </lineage>
</organism>
<evidence type="ECO:0000259" key="2">
    <source>
        <dbReference type="Pfam" id="PF02481"/>
    </source>
</evidence>
<evidence type="ECO:0000313" key="5">
    <source>
        <dbReference type="Proteomes" id="UP001501302"/>
    </source>
</evidence>
<protein>
    <submittedName>
        <fullName evidence="4">DNA-processing protein DprA</fullName>
    </submittedName>
</protein>
<dbReference type="PANTHER" id="PTHR43022:SF1">
    <property type="entry name" value="PROTEIN SMF"/>
    <property type="match status" value="1"/>
</dbReference>
<evidence type="ECO:0000259" key="3">
    <source>
        <dbReference type="Pfam" id="PF17782"/>
    </source>
</evidence>
<accession>A0ABP9GHG5</accession>
<comment type="caution">
    <text evidence="4">The sequence shown here is derived from an EMBL/GenBank/DDBJ whole genome shotgun (WGS) entry which is preliminary data.</text>
</comment>
<dbReference type="SUPFAM" id="SSF102405">
    <property type="entry name" value="MCP/YpsA-like"/>
    <property type="match status" value="1"/>
</dbReference>
<dbReference type="InterPro" id="IPR003488">
    <property type="entry name" value="DprA"/>
</dbReference>
<reference evidence="5" key="1">
    <citation type="journal article" date="2019" name="Int. J. Syst. Evol. Microbiol.">
        <title>The Global Catalogue of Microorganisms (GCM) 10K type strain sequencing project: providing services to taxonomists for standard genome sequencing and annotation.</title>
        <authorList>
            <consortium name="The Broad Institute Genomics Platform"/>
            <consortium name="The Broad Institute Genome Sequencing Center for Infectious Disease"/>
            <person name="Wu L."/>
            <person name="Ma J."/>
        </authorList>
    </citation>
    <scope>NUCLEOTIDE SEQUENCE [LARGE SCALE GENOMIC DNA]</scope>
    <source>
        <strain evidence="5">JCM 18285</strain>
    </source>
</reference>
<dbReference type="InterPro" id="IPR057666">
    <property type="entry name" value="DrpA_SLOG"/>
</dbReference>
<dbReference type="Pfam" id="PF02481">
    <property type="entry name" value="DNA_processg_A"/>
    <property type="match status" value="1"/>
</dbReference>
<dbReference type="Gene3D" id="1.10.10.10">
    <property type="entry name" value="Winged helix-like DNA-binding domain superfamily/Winged helix DNA-binding domain"/>
    <property type="match status" value="1"/>
</dbReference>
<dbReference type="RefSeq" id="WP_345190948.1">
    <property type="nucleotide sequence ID" value="NZ_BAABJJ010000014.1"/>
</dbReference>
<dbReference type="EMBL" id="BAABJJ010000014">
    <property type="protein sequence ID" value="GAA4941544.1"/>
    <property type="molecule type" value="Genomic_DNA"/>
</dbReference>
<dbReference type="Gene3D" id="3.40.50.450">
    <property type="match status" value="1"/>
</dbReference>
<dbReference type="InterPro" id="IPR036388">
    <property type="entry name" value="WH-like_DNA-bd_sf"/>
</dbReference>